<dbReference type="PANTHER" id="PTHR43377:SF2">
    <property type="entry name" value="BINDING ROSSMANN FOLD OXIDOREDUCTASE, PUTATIVE (AFU_ORTHOLOGUE AFUA_4G00560)-RELATED"/>
    <property type="match status" value="1"/>
</dbReference>
<reference evidence="4 5" key="1">
    <citation type="submission" date="2015-07" db="EMBL/GenBank/DDBJ databases">
        <title>Draft genome of Bellilinea caldifistulae DSM 17877.</title>
        <authorList>
            <person name="Hemp J."/>
            <person name="Ward L.M."/>
            <person name="Pace L.A."/>
            <person name="Fischer W.W."/>
        </authorList>
    </citation>
    <scope>NUCLEOTIDE SEQUENCE [LARGE SCALE GENOMIC DNA]</scope>
    <source>
        <strain evidence="4 5">GOMI-1</strain>
    </source>
</reference>
<dbReference type="InterPro" id="IPR000683">
    <property type="entry name" value="Gfo/Idh/MocA-like_OxRdtase_N"/>
</dbReference>
<evidence type="ECO:0000313" key="4">
    <source>
        <dbReference type="EMBL" id="KPL70815.1"/>
    </source>
</evidence>
<dbReference type="SUPFAM" id="SSF51735">
    <property type="entry name" value="NAD(P)-binding Rossmann-fold domains"/>
    <property type="match status" value="1"/>
</dbReference>
<evidence type="ECO:0000259" key="3">
    <source>
        <dbReference type="Pfam" id="PF02894"/>
    </source>
</evidence>
<comment type="similarity">
    <text evidence="1">Belongs to the Gfo/Idh/MocA family.</text>
</comment>
<keyword evidence="5" id="KW-1185">Reference proteome</keyword>
<feature type="domain" description="Gfo/Idh/MocA-like oxidoreductase N-terminal" evidence="2">
    <location>
        <begin position="5"/>
        <end position="126"/>
    </location>
</feature>
<dbReference type="RefSeq" id="WP_061916964.1">
    <property type="nucleotide sequence ID" value="NZ_DF967971.1"/>
</dbReference>
<feature type="domain" description="Gfo/Idh/MocA-like oxidoreductase C-terminal" evidence="3">
    <location>
        <begin position="140"/>
        <end position="211"/>
    </location>
</feature>
<dbReference type="Pfam" id="PF02894">
    <property type="entry name" value="GFO_IDH_MocA_C"/>
    <property type="match status" value="1"/>
</dbReference>
<dbReference type="Gene3D" id="3.40.50.720">
    <property type="entry name" value="NAD(P)-binding Rossmann-like Domain"/>
    <property type="match status" value="1"/>
</dbReference>
<dbReference type="AlphaFoldDB" id="A0A0P6WWV9"/>
<dbReference type="InterPro" id="IPR051450">
    <property type="entry name" value="Gfo/Idh/MocA_Oxidoreductases"/>
</dbReference>
<comment type="caution">
    <text evidence="4">The sequence shown here is derived from an EMBL/GenBank/DDBJ whole genome shotgun (WGS) entry which is preliminary data.</text>
</comment>
<name>A0A0P6WWV9_9CHLR</name>
<dbReference type="PANTHER" id="PTHR43377">
    <property type="entry name" value="BILIVERDIN REDUCTASE A"/>
    <property type="match status" value="1"/>
</dbReference>
<evidence type="ECO:0000313" key="5">
    <source>
        <dbReference type="Proteomes" id="UP000050514"/>
    </source>
</evidence>
<sequence>MKPVRAILIGAGQRGAEAYAPYALRYPDQLKFVAVAEPNEERRRKFSTVHAIPEERCYESWEGLMEQPQLADAAIIATQDWLHTQPAIAAMNKGYHVLLEKPMATTLEECKQLVEVSERTQRQLHICHVLRYTQYARKMREIVQSGVLGEIIDVDHRENVSFWHMAHSYVRGNWRSSRQSSPMILAKCCHDLDILPWVLGQWPIMLSSKGELTHFRPDKAPVNTPERCVDGCPIEKECPYSAIHIYLEMLPFWYSYRETCTNSFHKAIIGTWIKNPGVVQTFSTLFPFLKQITEYKGWPLTVLAQDPTPQKIEEAIRNGPYGRCVYHCDNDVVDHQVVSMQFEKGTTVTLTMHGHSHVEHRSTRIEGTRGRLMGVLGNGGGWLTVEEHRTRKKLYLDTSPPAGEGHGGGDNQLMREFVAHIREGGYPDTAKRAAREALFSHMLAFAAEEARIERKVIPIMPAEFIR</sequence>
<gene>
    <name evidence="4" type="ORF">AC812_16890</name>
</gene>
<dbReference type="InterPro" id="IPR004104">
    <property type="entry name" value="Gfo/Idh/MocA-like_OxRdtase_C"/>
</dbReference>
<protein>
    <recommendedName>
        <fullName evidence="6">Gfo/Idh/MocA family oxidoreductase</fullName>
    </recommendedName>
</protein>
<accession>A0A0P6WWV9</accession>
<evidence type="ECO:0000256" key="1">
    <source>
        <dbReference type="ARBA" id="ARBA00010928"/>
    </source>
</evidence>
<dbReference type="InterPro" id="IPR036291">
    <property type="entry name" value="NAD(P)-bd_dom_sf"/>
</dbReference>
<dbReference type="STRING" id="360411.AC812_16890"/>
<dbReference type="Proteomes" id="UP000050514">
    <property type="component" value="Unassembled WGS sequence"/>
</dbReference>
<proteinExistence type="inferred from homology"/>
<dbReference type="GO" id="GO:0000166">
    <property type="term" value="F:nucleotide binding"/>
    <property type="evidence" value="ECO:0007669"/>
    <property type="project" value="InterPro"/>
</dbReference>
<evidence type="ECO:0008006" key="6">
    <source>
        <dbReference type="Google" id="ProtNLM"/>
    </source>
</evidence>
<organism evidence="4 5">
    <name type="scientific">Bellilinea caldifistulae</name>
    <dbReference type="NCBI Taxonomy" id="360411"/>
    <lineage>
        <taxon>Bacteria</taxon>
        <taxon>Bacillati</taxon>
        <taxon>Chloroflexota</taxon>
        <taxon>Anaerolineae</taxon>
        <taxon>Anaerolineales</taxon>
        <taxon>Anaerolineaceae</taxon>
        <taxon>Bellilinea</taxon>
    </lineage>
</organism>
<dbReference type="OrthoDB" id="9781031at2"/>
<dbReference type="Gene3D" id="3.30.360.10">
    <property type="entry name" value="Dihydrodipicolinate Reductase, domain 2"/>
    <property type="match status" value="1"/>
</dbReference>
<evidence type="ECO:0000259" key="2">
    <source>
        <dbReference type="Pfam" id="PF01408"/>
    </source>
</evidence>
<dbReference type="EMBL" id="LGHJ01000029">
    <property type="protein sequence ID" value="KPL70815.1"/>
    <property type="molecule type" value="Genomic_DNA"/>
</dbReference>
<dbReference type="Pfam" id="PF01408">
    <property type="entry name" value="GFO_IDH_MocA"/>
    <property type="match status" value="1"/>
</dbReference>
<dbReference type="PATRIC" id="fig|360411.5.peg.1172"/>
<dbReference type="SUPFAM" id="SSF55347">
    <property type="entry name" value="Glyceraldehyde-3-phosphate dehydrogenase-like, C-terminal domain"/>
    <property type="match status" value="1"/>
</dbReference>